<dbReference type="EMBL" id="LXQA010397367">
    <property type="protein sequence ID" value="MCI49182.1"/>
    <property type="molecule type" value="Genomic_DNA"/>
</dbReference>
<dbReference type="AlphaFoldDB" id="A0A392SL66"/>
<protein>
    <submittedName>
        <fullName evidence="1">Uncharacterized protein</fullName>
    </submittedName>
</protein>
<proteinExistence type="predicted"/>
<evidence type="ECO:0000313" key="2">
    <source>
        <dbReference type="Proteomes" id="UP000265520"/>
    </source>
</evidence>
<comment type="caution">
    <text evidence="1">The sequence shown here is derived from an EMBL/GenBank/DDBJ whole genome shotgun (WGS) entry which is preliminary data.</text>
</comment>
<sequence length="68" mass="7636">PLKPWRSEPTYGVKLRSVSCRVSKVRTYIMSTELPGSTSTRRTSKLAMSARMRRGMLAFADPPGSFSR</sequence>
<organism evidence="1 2">
    <name type="scientific">Trifolium medium</name>
    <dbReference type="NCBI Taxonomy" id="97028"/>
    <lineage>
        <taxon>Eukaryota</taxon>
        <taxon>Viridiplantae</taxon>
        <taxon>Streptophyta</taxon>
        <taxon>Embryophyta</taxon>
        <taxon>Tracheophyta</taxon>
        <taxon>Spermatophyta</taxon>
        <taxon>Magnoliopsida</taxon>
        <taxon>eudicotyledons</taxon>
        <taxon>Gunneridae</taxon>
        <taxon>Pentapetalae</taxon>
        <taxon>rosids</taxon>
        <taxon>fabids</taxon>
        <taxon>Fabales</taxon>
        <taxon>Fabaceae</taxon>
        <taxon>Papilionoideae</taxon>
        <taxon>50 kb inversion clade</taxon>
        <taxon>NPAAA clade</taxon>
        <taxon>Hologalegina</taxon>
        <taxon>IRL clade</taxon>
        <taxon>Trifolieae</taxon>
        <taxon>Trifolium</taxon>
    </lineage>
</organism>
<keyword evidence="2" id="KW-1185">Reference proteome</keyword>
<accession>A0A392SL66</accession>
<evidence type="ECO:0000313" key="1">
    <source>
        <dbReference type="EMBL" id="MCI49182.1"/>
    </source>
</evidence>
<feature type="non-terminal residue" evidence="1">
    <location>
        <position position="1"/>
    </location>
</feature>
<name>A0A392SL66_9FABA</name>
<reference evidence="1 2" key="1">
    <citation type="journal article" date="2018" name="Front. Plant Sci.">
        <title>Red Clover (Trifolium pratense) and Zigzag Clover (T. medium) - A Picture of Genomic Similarities and Differences.</title>
        <authorList>
            <person name="Dluhosova J."/>
            <person name="Istvanek J."/>
            <person name="Nedelnik J."/>
            <person name="Repkova J."/>
        </authorList>
    </citation>
    <scope>NUCLEOTIDE SEQUENCE [LARGE SCALE GENOMIC DNA]</scope>
    <source>
        <strain evidence="2">cv. 10/8</strain>
        <tissue evidence="1">Leaf</tissue>
    </source>
</reference>
<dbReference type="Proteomes" id="UP000265520">
    <property type="component" value="Unassembled WGS sequence"/>
</dbReference>